<evidence type="ECO:0000313" key="2">
    <source>
        <dbReference type="EMBL" id="GMN48644.1"/>
    </source>
</evidence>
<name>A0AA88A325_FICCA</name>
<organism evidence="2 3">
    <name type="scientific">Ficus carica</name>
    <name type="common">Common fig</name>
    <dbReference type="NCBI Taxonomy" id="3494"/>
    <lineage>
        <taxon>Eukaryota</taxon>
        <taxon>Viridiplantae</taxon>
        <taxon>Streptophyta</taxon>
        <taxon>Embryophyta</taxon>
        <taxon>Tracheophyta</taxon>
        <taxon>Spermatophyta</taxon>
        <taxon>Magnoliopsida</taxon>
        <taxon>eudicotyledons</taxon>
        <taxon>Gunneridae</taxon>
        <taxon>Pentapetalae</taxon>
        <taxon>rosids</taxon>
        <taxon>fabids</taxon>
        <taxon>Rosales</taxon>
        <taxon>Moraceae</taxon>
        <taxon>Ficeae</taxon>
        <taxon>Ficus</taxon>
    </lineage>
</organism>
<sequence length="169" mass="18559">MGHVNAALESLQAHVLLPDPNWHYSAVVPKTDAGVDGLVQAIVRCLLGGVPQSKNLEEGDLDRFDKVIKQVKNCSNDTLMQAFREGVNEKNLLWAITYDAPPTFAHLRGIAQKYAEAEEYIYGRNSAIGEMWRPAAKNKPKKDRAGQTGVAIEKTTCKDKAASEPKTPT</sequence>
<gene>
    <name evidence="2" type="ORF">TIFTF001_017826</name>
</gene>
<evidence type="ECO:0000256" key="1">
    <source>
        <dbReference type="SAM" id="MobiDB-lite"/>
    </source>
</evidence>
<reference evidence="2" key="1">
    <citation type="submission" date="2023-07" db="EMBL/GenBank/DDBJ databases">
        <title>draft genome sequence of fig (Ficus carica).</title>
        <authorList>
            <person name="Takahashi T."/>
            <person name="Nishimura K."/>
        </authorList>
    </citation>
    <scope>NUCLEOTIDE SEQUENCE</scope>
</reference>
<keyword evidence="3" id="KW-1185">Reference proteome</keyword>
<accession>A0AA88A325</accession>
<dbReference type="Proteomes" id="UP001187192">
    <property type="component" value="Unassembled WGS sequence"/>
</dbReference>
<dbReference type="AlphaFoldDB" id="A0AA88A325"/>
<feature type="region of interest" description="Disordered" evidence="1">
    <location>
        <begin position="133"/>
        <end position="169"/>
    </location>
</feature>
<comment type="caution">
    <text evidence="2">The sequence shown here is derived from an EMBL/GenBank/DDBJ whole genome shotgun (WGS) entry which is preliminary data.</text>
</comment>
<proteinExistence type="predicted"/>
<dbReference type="EMBL" id="BTGU01000028">
    <property type="protein sequence ID" value="GMN48644.1"/>
    <property type="molecule type" value="Genomic_DNA"/>
</dbReference>
<evidence type="ECO:0000313" key="3">
    <source>
        <dbReference type="Proteomes" id="UP001187192"/>
    </source>
</evidence>
<protein>
    <submittedName>
        <fullName evidence="2">Uncharacterized protein</fullName>
    </submittedName>
</protein>